<keyword evidence="1" id="KW-0472">Membrane</keyword>
<protein>
    <submittedName>
        <fullName evidence="3">Cytochrome C</fullName>
    </submittedName>
</protein>
<evidence type="ECO:0000313" key="3">
    <source>
        <dbReference type="EMBL" id="HED10642.1"/>
    </source>
</evidence>
<dbReference type="EMBL" id="DRLD01000223">
    <property type="protein sequence ID" value="HED10642.1"/>
    <property type="molecule type" value="Genomic_DNA"/>
</dbReference>
<keyword evidence="1" id="KW-0812">Transmembrane</keyword>
<sequence length="215" mass="23976">MAQIFSKKANLWPLYLLVIVVALLVGTTGFFWYFGSPKYTDVGYRPTQPVDYSHKLHAGDLGIDCRYCHTSVEVSAKALVPPTETCMNCHSLVGLDNPKLEPVRASWESGKSIEWTRVHDLPDYVFFNHSAHLTAGVGCESCHGNVAKEVKVMQEKDLSMGACLTCHRAPEMHLRRSDQVTLMGWTPPEDQFEIAAKIIADKKINPPTDCSGCHR</sequence>
<dbReference type="InterPro" id="IPR036280">
    <property type="entry name" value="Multihaem_cyt_sf"/>
</dbReference>
<dbReference type="CDD" id="cd08168">
    <property type="entry name" value="Cytochrom_C3"/>
    <property type="match status" value="1"/>
</dbReference>
<feature type="domain" description="Cytochrome c7-like" evidence="2">
    <location>
        <begin position="126"/>
        <end position="215"/>
    </location>
</feature>
<feature type="transmembrane region" description="Helical" evidence="1">
    <location>
        <begin position="12"/>
        <end position="34"/>
    </location>
</feature>
<organism evidence="3">
    <name type="scientific">Caldithrix abyssi</name>
    <dbReference type="NCBI Taxonomy" id="187145"/>
    <lineage>
        <taxon>Bacteria</taxon>
        <taxon>Pseudomonadati</taxon>
        <taxon>Calditrichota</taxon>
        <taxon>Calditrichia</taxon>
        <taxon>Calditrichales</taxon>
        <taxon>Calditrichaceae</taxon>
        <taxon>Caldithrix</taxon>
    </lineage>
</organism>
<dbReference type="SUPFAM" id="SSF48695">
    <property type="entry name" value="Multiheme cytochromes"/>
    <property type="match status" value="1"/>
</dbReference>
<gene>
    <name evidence="3" type="ORF">ENJ10_08125</name>
</gene>
<dbReference type="AlphaFoldDB" id="A0A7V1LNA7"/>
<keyword evidence="1" id="KW-1133">Transmembrane helix</keyword>
<dbReference type="Gene3D" id="3.90.10.10">
    <property type="entry name" value="Cytochrome C3"/>
    <property type="match status" value="2"/>
</dbReference>
<evidence type="ECO:0000259" key="2">
    <source>
        <dbReference type="Pfam" id="PF14522"/>
    </source>
</evidence>
<proteinExistence type="predicted"/>
<dbReference type="PANTHER" id="PTHR39425:SF1">
    <property type="entry name" value="CYTOCHROME C7-LIKE DOMAIN-CONTAINING PROTEIN"/>
    <property type="match status" value="1"/>
</dbReference>
<name>A0A7V1LNA7_CALAY</name>
<dbReference type="PANTHER" id="PTHR39425">
    <property type="entry name" value="LIPOPROTEIN CYTOCHROME C"/>
    <property type="match status" value="1"/>
</dbReference>
<reference evidence="3" key="1">
    <citation type="journal article" date="2020" name="mSystems">
        <title>Genome- and Community-Level Interaction Insights into Carbon Utilization and Element Cycling Functions of Hydrothermarchaeota in Hydrothermal Sediment.</title>
        <authorList>
            <person name="Zhou Z."/>
            <person name="Liu Y."/>
            <person name="Xu W."/>
            <person name="Pan J."/>
            <person name="Luo Z.H."/>
            <person name="Li M."/>
        </authorList>
    </citation>
    <scope>NUCLEOTIDE SEQUENCE [LARGE SCALE GENOMIC DNA]</scope>
    <source>
        <strain evidence="3">HyVt-456</strain>
    </source>
</reference>
<dbReference type="Proteomes" id="UP000886005">
    <property type="component" value="Unassembled WGS sequence"/>
</dbReference>
<dbReference type="Pfam" id="PF14522">
    <property type="entry name" value="Cytochrome_C7"/>
    <property type="match status" value="1"/>
</dbReference>
<comment type="caution">
    <text evidence="3">The sequence shown here is derived from an EMBL/GenBank/DDBJ whole genome shotgun (WGS) entry which is preliminary data.</text>
</comment>
<dbReference type="InterPro" id="IPR029467">
    <property type="entry name" value="Cyt_c7-like"/>
</dbReference>
<accession>A0A7V1LNA7</accession>
<evidence type="ECO:0000256" key="1">
    <source>
        <dbReference type="SAM" id="Phobius"/>
    </source>
</evidence>